<name>A0A402DQK6_9CELL</name>
<feature type="region of interest" description="Disordered" evidence="1">
    <location>
        <begin position="31"/>
        <end position="83"/>
    </location>
</feature>
<gene>
    <name evidence="2" type="ORF">CBZ_14440</name>
</gene>
<evidence type="ECO:0000313" key="2">
    <source>
        <dbReference type="EMBL" id="GCE76388.1"/>
    </source>
</evidence>
<dbReference type="Proteomes" id="UP000289954">
    <property type="component" value="Unassembled WGS sequence"/>
</dbReference>
<protein>
    <submittedName>
        <fullName evidence="2">Uncharacterized protein</fullName>
    </submittedName>
</protein>
<sequence>MRGPPAHPPELTCPCCLPALGGFSEMTPYEGSAQKFSRRGAGVAHVPGRRPVAGSPGPGPATDDDGVRQASLPPVATMRSPET</sequence>
<dbReference type="EMBL" id="BIMR01000093">
    <property type="protein sequence ID" value="GCE76388.1"/>
    <property type="molecule type" value="Genomic_DNA"/>
</dbReference>
<keyword evidence="3" id="KW-1185">Reference proteome</keyword>
<dbReference type="AlphaFoldDB" id="A0A402DQK6"/>
<accession>A0A402DQK6</accession>
<organism evidence="2 3">
    <name type="scientific">Cellulomonas biazotea</name>
    <dbReference type="NCBI Taxonomy" id="1709"/>
    <lineage>
        <taxon>Bacteria</taxon>
        <taxon>Bacillati</taxon>
        <taxon>Actinomycetota</taxon>
        <taxon>Actinomycetes</taxon>
        <taxon>Micrococcales</taxon>
        <taxon>Cellulomonadaceae</taxon>
        <taxon>Cellulomonas</taxon>
    </lineage>
</organism>
<proteinExistence type="predicted"/>
<reference evidence="2 3" key="1">
    <citation type="submission" date="2019-01" db="EMBL/GenBank/DDBJ databases">
        <title>Draft genome sequence of Cellulomonas takizawaensis strain TKZ-21.</title>
        <authorList>
            <person name="Yamamura H."/>
            <person name="Hayashi T."/>
            <person name="Hamada M."/>
            <person name="Serisawa Y."/>
            <person name="Matsuyama K."/>
            <person name="Nakagawa Y."/>
            <person name="Otoguro M."/>
            <person name="Yanagida F."/>
            <person name="Hayakawa M."/>
        </authorList>
    </citation>
    <scope>NUCLEOTIDE SEQUENCE [LARGE SCALE GENOMIC DNA]</scope>
    <source>
        <strain evidence="2 3">NBRC12680</strain>
    </source>
</reference>
<evidence type="ECO:0000256" key="1">
    <source>
        <dbReference type="SAM" id="MobiDB-lite"/>
    </source>
</evidence>
<evidence type="ECO:0000313" key="3">
    <source>
        <dbReference type="Proteomes" id="UP000289954"/>
    </source>
</evidence>
<comment type="caution">
    <text evidence="2">The sequence shown here is derived from an EMBL/GenBank/DDBJ whole genome shotgun (WGS) entry which is preliminary data.</text>
</comment>